<dbReference type="Proteomes" id="UP000233332">
    <property type="component" value="Unassembled WGS sequence"/>
</dbReference>
<evidence type="ECO:0000313" key="1">
    <source>
        <dbReference type="EMBL" id="PKR58534.1"/>
    </source>
</evidence>
<gene>
    <name evidence="1" type="ORF">COO92_12470</name>
</gene>
<comment type="caution">
    <text evidence="1">The sequence shown here is derived from an EMBL/GenBank/DDBJ whole genome shotgun (WGS) entry which is preliminary data.</text>
</comment>
<name>A0A2N3L6S9_9PROT</name>
<protein>
    <submittedName>
        <fullName evidence="1">Uncharacterized protein</fullName>
    </submittedName>
</protein>
<dbReference type="RefSeq" id="WP_133125068.1">
    <property type="nucleotide sequence ID" value="NZ_NXGX01000004.1"/>
</dbReference>
<accession>A0A2N3L6S9</accession>
<reference evidence="1 2" key="1">
    <citation type="submission" date="2017-09" db="EMBL/GenBank/DDBJ databases">
        <title>Biodiversity and function of Thalassospira species in the particle-attached aromatic-hydrocarbon-degrading consortia from the surface seawater of the China South Sea.</title>
        <authorList>
            <person name="Dong C."/>
            <person name="Lai Q."/>
            <person name="Shao Z."/>
        </authorList>
    </citation>
    <scope>NUCLEOTIDE SEQUENCE [LARGE SCALE GENOMIC DNA]</scope>
    <source>
        <strain evidence="1 2">139Z-12</strain>
    </source>
</reference>
<evidence type="ECO:0000313" key="2">
    <source>
        <dbReference type="Proteomes" id="UP000233332"/>
    </source>
</evidence>
<sequence>MNSPLSSSRPVVLVDTFSFHTFINSGYFYCWHLSEIYDVVLLVAPNDEQSPPIKALCATQRIKRVIVLPERSCRWAIHAWFVRRLPALLNELQPTIVLMNNWHSFHQKYLSRVVRRFSPLARIIVCLSVHAPVTDFAVTDYRLREASLVKWRERWWWMPGPLANLFYHLWGRWLGWRDFLILPLLLSGFPLRETHNPWRGKLISKDTGNLFDAVLCYAPYEQDAYLMEMEERHKIHLVQHPMTLSADGVEVLFPTENVESPTVVLPSCCLDYNVPESTEQQISRLEAIWGQALEIIQRRTGGKIIWWKLHPGFVDDPTMLGLTQRLEERFPNFVSMTGKMTAEAMIVSASLVVGDVSTVLQWASRFGRCRTLSLDIFGVEGGDEMGAIPDLTVIRSFADLEEVDLQAHKKNDQDYALSYPTPIEFLESIERE</sequence>
<dbReference type="AlphaFoldDB" id="A0A2N3L6S9"/>
<proteinExistence type="predicted"/>
<keyword evidence="2" id="KW-1185">Reference proteome</keyword>
<organism evidence="1 2">
    <name type="scientific">Thalassospira lohafexi</name>
    <dbReference type="NCBI Taxonomy" id="744227"/>
    <lineage>
        <taxon>Bacteria</taxon>
        <taxon>Pseudomonadati</taxon>
        <taxon>Pseudomonadota</taxon>
        <taxon>Alphaproteobacteria</taxon>
        <taxon>Rhodospirillales</taxon>
        <taxon>Thalassospiraceae</taxon>
        <taxon>Thalassospira</taxon>
    </lineage>
</organism>
<dbReference type="EMBL" id="NXGX01000004">
    <property type="protein sequence ID" value="PKR58534.1"/>
    <property type="molecule type" value="Genomic_DNA"/>
</dbReference>